<reference evidence="2" key="1">
    <citation type="submission" date="2022-05" db="EMBL/GenBank/DDBJ databases">
        <authorList>
            <person name="Park J.-S."/>
        </authorList>
    </citation>
    <scope>NUCLEOTIDE SEQUENCE</scope>
    <source>
        <strain evidence="2">2012CJ41-6</strain>
    </source>
</reference>
<proteinExistence type="predicted"/>
<protein>
    <submittedName>
        <fullName evidence="2">DUF3726 domain-containing protein</fullName>
    </submittedName>
</protein>
<evidence type="ECO:0000313" key="2">
    <source>
        <dbReference type="EMBL" id="MCL6284782.1"/>
    </source>
</evidence>
<evidence type="ECO:0000256" key="1">
    <source>
        <dbReference type="SAM" id="MobiDB-lite"/>
    </source>
</evidence>
<dbReference type="Proteomes" id="UP001203880">
    <property type="component" value="Unassembled WGS sequence"/>
</dbReference>
<organism evidence="2 3">
    <name type="scientific">Ruegeria spongiae</name>
    <dbReference type="NCBI Taxonomy" id="2942209"/>
    <lineage>
        <taxon>Bacteria</taxon>
        <taxon>Pseudomonadati</taxon>
        <taxon>Pseudomonadota</taxon>
        <taxon>Alphaproteobacteria</taxon>
        <taxon>Rhodobacterales</taxon>
        <taxon>Roseobacteraceae</taxon>
        <taxon>Ruegeria</taxon>
    </lineage>
</organism>
<evidence type="ECO:0000313" key="3">
    <source>
        <dbReference type="Proteomes" id="UP001203880"/>
    </source>
</evidence>
<sequence>MSLSLNEMEALSKRATRGGGYSWGLAEEAAKATRWLCAQGLDGGAVLAELLEQGFAVSLQDHALADPNGPWQGNAALCPLLAGVTLSDCADRLAQGPVEMRHVAQPALILPFAAHAARRLEQVVTVTSGDWTATTDGTALSAPDHAPEHAALLRVEAGGTPSTPRAHHSRATPAPETQEVLNRFAHRIYAPATEESRLLGAGAGLSDND</sequence>
<feature type="region of interest" description="Disordered" evidence="1">
    <location>
        <begin position="158"/>
        <end position="177"/>
    </location>
</feature>
<comment type="caution">
    <text evidence="2">The sequence shown here is derived from an EMBL/GenBank/DDBJ whole genome shotgun (WGS) entry which is preliminary data.</text>
</comment>
<gene>
    <name evidence="2" type="ORF">M3P21_14695</name>
</gene>
<dbReference type="EMBL" id="JAMFMB010000018">
    <property type="protein sequence ID" value="MCL6284782.1"/>
    <property type="molecule type" value="Genomic_DNA"/>
</dbReference>
<accession>A0ABT0Q4S2</accession>
<dbReference type="Pfam" id="PF12525">
    <property type="entry name" value="DUF3726"/>
    <property type="match status" value="1"/>
</dbReference>
<keyword evidence="3" id="KW-1185">Reference proteome</keyword>
<dbReference type="InterPro" id="IPR022201">
    <property type="entry name" value="DUF3726"/>
</dbReference>
<dbReference type="RefSeq" id="WP_249710960.1">
    <property type="nucleotide sequence ID" value="NZ_JAMFMB010000018.1"/>
</dbReference>
<name>A0ABT0Q4S2_9RHOB</name>